<dbReference type="CDD" id="cd06225">
    <property type="entry name" value="HAMP"/>
    <property type="match status" value="1"/>
</dbReference>
<dbReference type="SMART" id="SM00304">
    <property type="entry name" value="HAMP"/>
    <property type="match status" value="1"/>
</dbReference>
<dbReference type="PRINTS" id="PR00260">
    <property type="entry name" value="CHEMTRNSDUCR"/>
</dbReference>
<feature type="transmembrane region" description="Helical" evidence="7">
    <location>
        <begin position="16"/>
        <end position="38"/>
    </location>
</feature>
<gene>
    <name evidence="10" type="ORF">I7822_04500</name>
</gene>
<dbReference type="EMBL" id="JAGDEL010000002">
    <property type="protein sequence ID" value="MBO1510953.1"/>
    <property type="molecule type" value="Genomic_DNA"/>
</dbReference>
<evidence type="ECO:0000256" key="5">
    <source>
        <dbReference type="ARBA" id="ARBA00029447"/>
    </source>
</evidence>
<dbReference type="PANTHER" id="PTHR32089">
    <property type="entry name" value="METHYL-ACCEPTING CHEMOTAXIS PROTEIN MCPB"/>
    <property type="match status" value="1"/>
</dbReference>
<dbReference type="Pfam" id="PF00672">
    <property type="entry name" value="HAMP"/>
    <property type="match status" value="1"/>
</dbReference>
<dbReference type="Gene3D" id="1.10.287.950">
    <property type="entry name" value="Methyl-accepting chemotaxis protein"/>
    <property type="match status" value="1"/>
</dbReference>
<dbReference type="PROSITE" id="PS50111">
    <property type="entry name" value="CHEMOTAXIS_TRANSDUC_2"/>
    <property type="match status" value="1"/>
</dbReference>
<keyword evidence="7" id="KW-1133">Transmembrane helix</keyword>
<comment type="caution">
    <text evidence="10">The sequence shown here is derived from an EMBL/GenBank/DDBJ whole genome shotgun (WGS) entry which is preliminary data.</text>
</comment>
<feature type="domain" description="Methyl-accepting transducer" evidence="8">
    <location>
        <begin position="283"/>
        <end position="533"/>
    </location>
</feature>
<dbReference type="PANTHER" id="PTHR32089:SF114">
    <property type="entry name" value="METHYL-ACCEPTING CHEMOTAXIS PROTEIN MCPB"/>
    <property type="match status" value="1"/>
</dbReference>
<dbReference type="RefSeq" id="WP_207975560.1">
    <property type="nucleotide sequence ID" value="NZ_JAGDEL010000002.1"/>
</dbReference>
<evidence type="ECO:0000259" key="8">
    <source>
        <dbReference type="PROSITE" id="PS50111"/>
    </source>
</evidence>
<protein>
    <submittedName>
        <fullName evidence="10">HAMP domain-containing protein</fullName>
    </submittedName>
</protein>
<accession>A0ABS3MZ43</accession>
<feature type="domain" description="HAMP" evidence="9">
    <location>
        <begin position="211"/>
        <end position="264"/>
    </location>
</feature>
<dbReference type="Pfam" id="PF00015">
    <property type="entry name" value="MCPsignal"/>
    <property type="match status" value="1"/>
</dbReference>
<evidence type="ECO:0000256" key="6">
    <source>
        <dbReference type="PROSITE-ProRule" id="PRU00284"/>
    </source>
</evidence>
<feature type="transmembrane region" description="Helical" evidence="7">
    <location>
        <begin position="188"/>
        <end position="209"/>
    </location>
</feature>
<evidence type="ECO:0000256" key="2">
    <source>
        <dbReference type="ARBA" id="ARBA00022475"/>
    </source>
</evidence>
<organism evidence="10 11">
    <name type="scientific">Metabacillus bambusae</name>
    <dbReference type="NCBI Taxonomy" id="2795218"/>
    <lineage>
        <taxon>Bacteria</taxon>
        <taxon>Bacillati</taxon>
        <taxon>Bacillota</taxon>
        <taxon>Bacilli</taxon>
        <taxon>Bacillales</taxon>
        <taxon>Bacillaceae</taxon>
        <taxon>Metabacillus</taxon>
    </lineage>
</organism>
<keyword evidence="11" id="KW-1185">Reference proteome</keyword>
<dbReference type="InterPro" id="IPR003660">
    <property type="entry name" value="HAMP_dom"/>
</dbReference>
<evidence type="ECO:0000313" key="11">
    <source>
        <dbReference type="Proteomes" id="UP000663981"/>
    </source>
</evidence>
<name>A0ABS3MZ43_9BACI</name>
<evidence type="ECO:0000256" key="1">
    <source>
        <dbReference type="ARBA" id="ARBA00004236"/>
    </source>
</evidence>
<proteinExistence type="inferred from homology"/>
<reference evidence="10 11" key="1">
    <citation type="submission" date="2021-03" db="EMBL/GenBank/DDBJ databases">
        <title>Whole genome sequence of Metabacillus bambusae BG109.</title>
        <authorList>
            <person name="Jeong J.W."/>
        </authorList>
    </citation>
    <scope>NUCLEOTIDE SEQUENCE [LARGE SCALE GENOMIC DNA]</scope>
    <source>
        <strain evidence="10 11">BG109</strain>
    </source>
</reference>
<dbReference type="Proteomes" id="UP000663981">
    <property type="component" value="Unassembled WGS sequence"/>
</dbReference>
<evidence type="ECO:0000259" key="9">
    <source>
        <dbReference type="PROSITE" id="PS50885"/>
    </source>
</evidence>
<evidence type="ECO:0000256" key="4">
    <source>
        <dbReference type="ARBA" id="ARBA00023224"/>
    </source>
</evidence>
<evidence type="ECO:0000256" key="7">
    <source>
        <dbReference type="SAM" id="Phobius"/>
    </source>
</evidence>
<dbReference type="SMART" id="SM00283">
    <property type="entry name" value="MA"/>
    <property type="match status" value="1"/>
</dbReference>
<evidence type="ECO:0000313" key="10">
    <source>
        <dbReference type="EMBL" id="MBO1510953.1"/>
    </source>
</evidence>
<keyword evidence="4 6" id="KW-0807">Transducer</keyword>
<dbReference type="PROSITE" id="PS50885">
    <property type="entry name" value="HAMP"/>
    <property type="match status" value="1"/>
</dbReference>
<keyword evidence="2" id="KW-1003">Cell membrane</keyword>
<evidence type="ECO:0000256" key="3">
    <source>
        <dbReference type="ARBA" id="ARBA00023136"/>
    </source>
</evidence>
<keyword evidence="7" id="KW-0812">Transmembrane</keyword>
<dbReference type="InterPro" id="IPR004090">
    <property type="entry name" value="Chemotax_Me-accpt_rcpt"/>
</dbReference>
<sequence>MLKHLRWKNAKIGGKYFYVFLVVAITFLLSIIITFSLLKQTSQTMKNTLVKNEIALYSADLVSLYHEKYNLIPEYILLSDDKKLLEYLEDSREFVSTAKKLKQQLDNEEQLAIFHKIIENNHKLDEYFFSTIVPKVKQINTAEFNKLQNEANAIKVETTDLSNQLKEIATESNKASLTKSQNAIEKTIFLLVTSGIISLLISVILLFVISKRISAGLNRVVLTSEEIANGNLNFKPLKVVGSDEIGQLSQSINHMGTRLREMILEVSHIASDVDSQSATFAQSSSELKQGSSQVAHTIEELATGVNNQANEVSDISENIREFSDKLIEVNQDGSKLVQFSDEVLLVSVNGDQQMKQSLEQMKLIHSIVERSVEKIKILETKTQSITELVTVIKSIAEQTNLLSLNASIEAARAGESGKGFAVVASEVKKLANEVSSSIENITSLVTSIKEETTSMSNELYSGFQKVNEGTEQIQLTGQYFSEIKDKITDMTDRVKNISSAFNYFEKTSHEINQSVEHIAAISEESAAGSEEISAAVYQQTQSIDNISTSANTLSNMVVRMNEMISKFKV</sequence>
<dbReference type="InterPro" id="IPR004089">
    <property type="entry name" value="MCPsignal_dom"/>
</dbReference>
<keyword evidence="3 7" id="KW-0472">Membrane</keyword>
<comment type="subcellular location">
    <subcellularLocation>
        <location evidence="1">Cell membrane</location>
    </subcellularLocation>
</comment>
<dbReference type="SUPFAM" id="SSF58104">
    <property type="entry name" value="Methyl-accepting chemotaxis protein (MCP) signaling domain"/>
    <property type="match status" value="1"/>
</dbReference>
<dbReference type="CDD" id="cd11386">
    <property type="entry name" value="MCP_signal"/>
    <property type="match status" value="1"/>
</dbReference>
<comment type="similarity">
    <text evidence="5">Belongs to the methyl-accepting chemotaxis (MCP) protein family.</text>
</comment>